<keyword evidence="5" id="KW-0805">Transcription regulation</keyword>
<feature type="domain" description="Response regulatory" evidence="10">
    <location>
        <begin position="3"/>
        <end position="120"/>
    </location>
</feature>
<evidence type="ECO:0000256" key="7">
    <source>
        <dbReference type="ARBA" id="ARBA00023163"/>
    </source>
</evidence>
<evidence type="ECO:0000259" key="10">
    <source>
        <dbReference type="PROSITE" id="PS50110"/>
    </source>
</evidence>
<dbReference type="PRINTS" id="PR00032">
    <property type="entry name" value="HTHARAC"/>
</dbReference>
<dbReference type="EMBL" id="LT840184">
    <property type="protein sequence ID" value="SMF87707.1"/>
    <property type="molecule type" value="Genomic_DNA"/>
</dbReference>
<gene>
    <name evidence="11" type="ORF">SAMN05661091_3859</name>
</gene>
<keyword evidence="4" id="KW-0902">Two-component regulatory system</keyword>
<keyword evidence="7" id="KW-0804">Transcription</keyword>
<dbReference type="PROSITE" id="PS01124">
    <property type="entry name" value="HTH_ARAC_FAMILY_2"/>
    <property type="match status" value="1"/>
</dbReference>
<dbReference type="SMART" id="SM00448">
    <property type="entry name" value="REC"/>
    <property type="match status" value="1"/>
</dbReference>
<dbReference type="InterPro" id="IPR001789">
    <property type="entry name" value="Sig_transdc_resp-reg_receiver"/>
</dbReference>
<proteinExistence type="predicted"/>
<dbReference type="InterPro" id="IPR009057">
    <property type="entry name" value="Homeodomain-like_sf"/>
</dbReference>
<dbReference type="SUPFAM" id="SSF46689">
    <property type="entry name" value="Homeodomain-like"/>
    <property type="match status" value="2"/>
</dbReference>
<evidence type="ECO:0000256" key="6">
    <source>
        <dbReference type="ARBA" id="ARBA00023125"/>
    </source>
</evidence>
<dbReference type="InterPro" id="IPR018060">
    <property type="entry name" value="HTH_AraC"/>
</dbReference>
<evidence type="ECO:0000256" key="4">
    <source>
        <dbReference type="ARBA" id="ARBA00023012"/>
    </source>
</evidence>
<dbReference type="SUPFAM" id="SSF52172">
    <property type="entry name" value="CheY-like"/>
    <property type="match status" value="1"/>
</dbReference>
<dbReference type="CDD" id="cd17536">
    <property type="entry name" value="REC_YesN-like"/>
    <property type="match status" value="1"/>
</dbReference>
<keyword evidence="12" id="KW-1185">Reference proteome</keyword>
<dbReference type="Pfam" id="PF00072">
    <property type="entry name" value="Response_reg"/>
    <property type="match status" value="1"/>
</dbReference>
<evidence type="ECO:0000256" key="2">
    <source>
        <dbReference type="ARBA" id="ARBA00022490"/>
    </source>
</evidence>
<dbReference type="SMART" id="SM00342">
    <property type="entry name" value="HTH_ARAC"/>
    <property type="match status" value="1"/>
</dbReference>
<dbReference type="InterPro" id="IPR051552">
    <property type="entry name" value="HptR"/>
</dbReference>
<dbReference type="InterPro" id="IPR020449">
    <property type="entry name" value="Tscrpt_reg_AraC-type_HTH"/>
</dbReference>
<comment type="subcellular location">
    <subcellularLocation>
        <location evidence="1">Cytoplasm</location>
    </subcellularLocation>
</comment>
<keyword evidence="3 8" id="KW-0597">Phosphoprotein</keyword>
<evidence type="ECO:0000313" key="12">
    <source>
        <dbReference type="Proteomes" id="UP000192940"/>
    </source>
</evidence>
<dbReference type="Proteomes" id="UP000192940">
    <property type="component" value="Chromosome I"/>
</dbReference>
<protein>
    <submittedName>
        <fullName evidence="11">Two component transcriptional regulator, AraC family</fullName>
    </submittedName>
</protein>
<feature type="modified residue" description="4-aspartylphosphate" evidence="8">
    <location>
        <position position="55"/>
    </location>
</feature>
<dbReference type="AlphaFoldDB" id="A0A1X7HLB9"/>
<dbReference type="GO" id="GO:0000160">
    <property type="term" value="P:phosphorelay signal transduction system"/>
    <property type="evidence" value="ECO:0007669"/>
    <property type="project" value="UniProtKB-KW"/>
</dbReference>
<keyword evidence="6" id="KW-0238">DNA-binding</keyword>
<dbReference type="Gene3D" id="3.40.50.2300">
    <property type="match status" value="1"/>
</dbReference>
<dbReference type="PROSITE" id="PS50110">
    <property type="entry name" value="RESPONSE_REGULATORY"/>
    <property type="match status" value="1"/>
</dbReference>
<sequence length="262" mass="29791">MLKVLLVDDEAPILNNLNKVIPWKDIGMEVIGLARSGMEAMALAEENDPDLVLCDIRMPVMDGLTFITKLRENGSDAEIFLLTGYQEFEYAREAIKLRVKDYISKPIHYFELEDRIREIGEEIRKKRVKEKYFSTVSLIDSEPNPDSVKKAPEQLMTAALDYINTQLGADLGIEELSDYLGISSSYFCLLFKNHVGITFVEYLTKQRMEAAKFLLTNSDKNIAQIGAFVGYHERRYFTKVFQKATGMTPSEFREVCGGSSVL</sequence>
<dbReference type="GO" id="GO:0005737">
    <property type="term" value="C:cytoplasm"/>
    <property type="evidence" value="ECO:0007669"/>
    <property type="project" value="UniProtKB-SubCell"/>
</dbReference>
<evidence type="ECO:0000256" key="8">
    <source>
        <dbReference type="PROSITE-ProRule" id="PRU00169"/>
    </source>
</evidence>
<keyword evidence="2" id="KW-0963">Cytoplasm</keyword>
<evidence type="ECO:0000259" key="9">
    <source>
        <dbReference type="PROSITE" id="PS01124"/>
    </source>
</evidence>
<reference evidence="11 12" key="1">
    <citation type="submission" date="2017-04" db="EMBL/GenBank/DDBJ databases">
        <authorList>
            <person name="Afonso C.L."/>
            <person name="Miller P.J."/>
            <person name="Scott M.A."/>
            <person name="Spackman E."/>
            <person name="Goraichik I."/>
            <person name="Dimitrov K.M."/>
            <person name="Suarez D.L."/>
            <person name="Swayne D.E."/>
        </authorList>
    </citation>
    <scope>NUCLEOTIDE SEQUENCE [LARGE SCALE GENOMIC DNA]</scope>
    <source>
        <strain evidence="11 12">N3/975</strain>
    </source>
</reference>
<accession>A0A1X7HLB9</accession>
<dbReference type="InterPro" id="IPR011006">
    <property type="entry name" value="CheY-like_superfamily"/>
</dbReference>
<evidence type="ECO:0000313" key="11">
    <source>
        <dbReference type="EMBL" id="SMF87707.1"/>
    </source>
</evidence>
<evidence type="ECO:0000256" key="5">
    <source>
        <dbReference type="ARBA" id="ARBA00023015"/>
    </source>
</evidence>
<name>A0A1X7HLB9_9BACL</name>
<evidence type="ECO:0000256" key="1">
    <source>
        <dbReference type="ARBA" id="ARBA00004496"/>
    </source>
</evidence>
<dbReference type="PANTHER" id="PTHR42713:SF3">
    <property type="entry name" value="TRANSCRIPTIONAL REGULATORY PROTEIN HPTR"/>
    <property type="match status" value="1"/>
</dbReference>
<feature type="domain" description="HTH araC/xylS-type" evidence="9">
    <location>
        <begin position="157"/>
        <end position="255"/>
    </location>
</feature>
<dbReference type="STRING" id="1313296.SAMN05661091_3859"/>
<organism evidence="11 12">
    <name type="scientific">Paenibacillus uliginis N3/975</name>
    <dbReference type="NCBI Taxonomy" id="1313296"/>
    <lineage>
        <taxon>Bacteria</taxon>
        <taxon>Bacillati</taxon>
        <taxon>Bacillota</taxon>
        <taxon>Bacilli</taxon>
        <taxon>Bacillales</taxon>
        <taxon>Paenibacillaceae</taxon>
        <taxon>Paenibacillus</taxon>
    </lineage>
</organism>
<dbReference type="GO" id="GO:0043565">
    <property type="term" value="F:sequence-specific DNA binding"/>
    <property type="evidence" value="ECO:0007669"/>
    <property type="project" value="InterPro"/>
</dbReference>
<dbReference type="PANTHER" id="PTHR42713">
    <property type="entry name" value="HISTIDINE KINASE-RELATED"/>
    <property type="match status" value="1"/>
</dbReference>
<dbReference type="Gene3D" id="1.10.10.60">
    <property type="entry name" value="Homeodomain-like"/>
    <property type="match status" value="2"/>
</dbReference>
<evidence type="ECO:0000256" key="3">
    <source>
        <dbReference type="ARBA" id="ARBA00022553"/>
    </source>
</evidence>
<dbReference type="RefSeq" id="WP_208914665.1">
    <property type="nucleotide sequence ID" value="NZ_LT840184.1"/>
</dbReference>
<dbReference type="GO" id="GO:0003700">
    <property type="term" value="F:DNA-binding transcription factor activity"/>
    <property type="evidence" value="ECO:0007669"/>
    <property type="project" value="InterPro"/>
</dbReference>
<dbReference type="Pfam" id="PF12833">
    <property type="entry name" value="HTH_18"/>
    <property type="match status" value="1"/>
</dbReference>